<feature type="transmembrane region" description="Helical" evidence="2">
    <location>
        <begin position="343"/>
        <end position="369"/>
    </location>
</feature>
<proteinExistence type="predicted"/>
<gene>
    <name evidence="3" type="ORF">KHM83_06105</name>
</gene>
<sequence>MIRAQYHIAVPTIITLILCIMLWLLPSQYTQKIFPNTERVPVSILTVDNDSVHQIGLVKQGEQNCSVEVLGGQYKGQTAPAVNLMLGSLEQDKLYVPGDKALAVIDYTDDGIHYINLVDHYRLTKTIVLVAAFIILLIAFAGWTGFRSIISFMMTVLVIWKILVPAFLNGFNPILIGLGCTLALTSLIILLVYGLDTRSLSAILGSSLGTLLTAFIAMYLVGAFNIHGAVMPYAESLMYAGYAYLDLTQIFIASIFIASSGAMMDVSVDITSAMHELIISAPDLSRRKLIQSGFAIGRAIMGTMTTTLLLAYSGGFISLLMVFMAQGTPLINILNLKYISSEILHTVIGSIGLVTVAPFTALTSGFLLAHPDKHDHHNADKRSNDHFEENANKAALETITINSEIHFAKTPPFTQQMPTPLAAPNPPRSYHIKTGRLL</sequence>
<dbReference type="PANTHER" id="PTHR41771">
    <property type="entry name" value="MEMBRANE PROTEIN-RELATED"/>
    <property type="match status" value="1"/>
</dbReference>
<keyword evidence="4" id="KW-1185">Reference proteome</keyword>
<evidence type="ECO:0000313" key="3">
    <source>
        <dbReference type="EMBL" id="MBS7526243.1"/>
    </source>
</evidence>
<dbReference type="Proteomes" id="UP000746471">
    <property type="component" value="Unassembled WGS sequence"/>
</dbReference>
<evidence type="ECO:0000256" key="1">
    <source>
        <dbReference type="SAM" id="MobiDB-lite"/>
    </source>
</evidence>
<feature type="transmembrane region" description="Helical" evidence="2">
    <location>
        <begin position="126"/>
        <end position="143"/>
    </location>
</feature>
<feature type="region of interest" description="Disordered" evidence="1">
    <location>
        <begin position="415"/>
        <end position="438"/>
    </location>
</feature>
<dbReference type="EMBL" id="JAHBCL010000008">
    <property type="protein sequence ID" value="MBS7526243.1"/>
    <property type="molecule type" value="Genomic_DNA"/>
</dbReference>
<dbReference type="Pfam" id="PF07907">
    <property type="entry name" value="YibE_F"/>
    <property type="match status" value="1"/>
</dbReference>
<feature type="transmembrane region" description="Helical" evidence="2">
    <location>
        <begin position="242"/>
        <end position="264"/>
    </location>
</feature>
<feature type="transmembrane region" description="Helical" evidence="2">
    <location>
        <begin position="295"/>
        <end position="323"/>
    </location>
</feature>
<keyword evidence="2" id="KW-0812">Transmembrane</keyword>
<keyword evidence="2" id="KW-0472">Membrane</keyword>
<dbReference type="PANTHER" id="PTHR41771:SF1">
    <property type="entry name" value="MEMBRANE PROTEIN"/>
    <property type="match status" value="1"/>
</dbReference>
<name>A0ABS5PM64_9FIRM</name>
<keyword evidence="2" id="KW-1133">Transmembrane helix</keyword>
<feature type="transmembrane region" description="Helical" evidence="2">
    <location>
        <begin position="174"/>
        <end position="195"/>
    </location>
</feature>
<dbReference type="RefSeq" id="WP_213236023.1">
    <property type="nucleotide sequence ID" value="NZ_JAHBCL010000008.1"/>
</dbReference>
<reference evidence="3 4" key="1">
    <citation type="submission" date="2021-05" db="EMBL/GenBank/DDBJ databases">
        <title>Fusibacter ferrireducens sp. nov., an anaerobic, sulfur- and Fe-reducing bacterium isolated from the mangrove sediment.</title>
        <authorList>
            <person name="Qiu D."/>
        </authorList>
    </citation>
    <scope>NUCLEOTIDE SEQUENCE [LARGE SCALE GENOMIC DNA]</scope>
    <source>
        <strain evidence="3 4">DSM 12116</strain>
    </source>
</reference>
<dbReference type="InterPro" id="IPR012507">
    <property type="entry name" value="YibE_F"/>
</dbReference>
<organism evidence="3 4">
    <name type="scientific">Fusibacter paucivorans</name>
    <dbReference type="NCBI Taxonomy" id="76009"/>
    <lineage>
        <taxon>Bacteria</taxon>
        <taxon>Bacillati</taxon>
        <taxon>Bacillota</taxon>
        <taxon>Clostridia</taxon>
        <taxon>Eubacteriales</taxon>
        <taxon>Eubacteriales Family XII. Incertae Sedis</taxon>
        <taxon>Fusibacter</taxon>
    </lineage>
</organism>
<evidence type="ECO:0000313" key="4">
    <source>
        <dbReference type="Proteomes" id="UP000746471"/>
    </source>
</evidence>
<feature type="transmembrane region" description="Helical" evidence="2">
    <location>
        <begin position="7"/>
        <end position="25"/>
    </location>
</feature>
<feature type="transmembrane region" description="Helical" evidence="2">
    <location>
        <begin position="202"/>
        <end position="222"/>
    </location>
</feature>
<evidence type="ECO:0000256" key="2">
    <source>
        <dbReference type="SAM" id="Phobius"/>
    </source>
</evidence>
<comment type="caution">
    <text evidence="3">The sequence shown here is derived from an EMBL/GenBank/DDBJ whole genome shotgun (WGS) entry which is preliminary data.</text>
</comment>
<protein>
    <submittedName>
        <fullName evidence="3">YibE/F family protein</fullName>
    </submittedName>
</protein>
<accession>A0ABS5PM64</accession>